<keyword evidence="2" id="KW-1185">Reference proteome</keyword>
<proteinExistence type="predicted"/>
<dbReference type="Gene3D" id="3.40.50.1820">
    <property type="entry name" value="alpha/beta hydrolase"/>
    <property type="match status" value="1"/>
</dbReference>
<organism evidence="1 2">
    <name type="scientific">Microthyrium microscopicum</name>
    <dbReference type="NCBI Taxonomy" id="703497"/>
    <lineage>
        <taxon>Eukaryota</taxon>
        <taxon>Fungi</taxon>
        <taxon>Dikarya</taxon>
        <taxon>Ascomycota</taxon>
        <taxon>Pezizomycotina</taxon>
        <taxon>Dothideomycetes</taxon>
        <taxon>Dothideomycetes incertae sedis</taxon>
        <taxon>Microthyriales</taxon>
        <taxon>Microthyriaceae</taxon>
        <taxon>Microthyrium</taxon>
    </lineage>
</organism>
<protein>
    <submittedName>
        <fullName evidence="1">DUF1749-domain-containing protein</fullName>
    </submittedName>
</protein>
<dbReference type="AlphaFoldDB" id="A0A6A6UEK7"/>
<name>A0A6A6UEK7_9PEZI</name>
<dbReference type="PANTHER" id="PTHR31591">
    <property type="entry name" value="UPF0613 PROTEIN PB24D3.06C"/>
    <property type="match status" value="1"/>
</dbReference>
<reference evidence="1" key="1">
    <citation type="journal article" date="2020" name="Stud. Mycol.">
        <title>101 Dothideomycetes genomes: a test case for predicting lifestyles and emergence of pathogens.</title>
        <authorList>
            <person name="Haridas S."/>
            <person name="Albert R."/>
            <person name="Binder M."/>
            <person name="Bloem J."/>
            <person name="Labutti K."/>
            <person name="Salamov A."/>
            <person name="Andreopoulos B."/>
            <person name="Baker S."/>
            <person name="Barry K."/>
            <person name="Bills G."/>
            <person name="Bluhm B."/>
            <person name="Cannon C."/>
            <person name="Castanera R."/>
            <person name="Culley D."/>
            <person name="Daum C."/>
            <person name="Ezra D."/>
            <person name="Gonzalez J."/>
            <person name="Henrissat B."/>
            <person name="Kuo A."/>
            <person name="Liang C."/>
            <person name="Lipzen A."/>
            <person name="Lutzoni F."/>
            <person name="Magnuson J."/>
            <person name="Mondo S."/>
            <person name="Nolan M."/>
            <person name="Ohm R."/>
            <person name="Pangilinan J."/>
            <person name="Park H.-J."/>
            <person name="Ramirez L."/>
            <person name="Alfaro M."/>
            <person name="Sun H."/>
            <person name="Tritt A."/>
            <person name="Yoshinaga Y."/>
            <person name="Zwiers L.-H."/>
            <person name="Turgeon B."/>
            <person name="Goodwin S."/>
            <person name="Spatafora J."/>
            <person name="Crous P."/>
            <person name="Grigoriev I."/>
        </authorList>
    </citation>
    <scope>NUCLEOTIDE SEQUENCE</scope>
    <source>
        <strain evidence="1">CBS 115976</strain>
    </source>
</reference>
<evidence type="ECO:0000313" key="2">
    <source>
        <dbReference type="Proteomes" id="UP000799302"/>
    </source>
</evidence>
<sequence length="316" mass="33917">MTIQKAPASFAGSLHRYNNRLVAFEHTRTGTAPTNTLLWVGGLGDGLLTVNYPAVLASALPPTWSLVEVSTSASLSGWGSTTLARDAHEIAACVAYFQKLRGGKVVLMGHSTGCQDTMEYVTGADSAQRTPLNGAILQAPVSDREACEAGKTRTDFSSIIETSRQYVKEGRGDDVIPMALGSSIFGRTPVSAYRWLSLLSPDHDGDDDFFSSDLSDEQLRATFGRFPRRTPLLVLCSGSDQHVPKFVDVPKLVGRWTACVKSGGGVVDEENSGLVEGATHNLDGDDKVVVERLCRKVVSFLTKVESDEFSASASQL</sequence>
<dbReference type="OrthoDB" id="10034502at2759"/>
<dbReference type="EMBL" id="MU004234">
    <property type="protein sequence ID" value="KAF2670602.1"/>
    <property type="molecule type" value="Genomic_DNA"/>
</dbReference>
<dbReference type="InterPro" id="IPR013744">
    <property type="entry name" value="SidJ"/>
</dbReference>
<dbReference type="Pfam" id="PF08538">
    <property type="entry name" value="DUF1749"/>
    <property type="match status" value="1"/>
</dbReference>
<evidence type="ECO:0000313" key="1">
    <source>
        <dbReference type="EMBL" id="KAF2670602.1"/>
    </source>
</evidence>
<dbReference type="Proteomes" id="UP000799302">
    <property type="component" value="Unassembled WGS sequence"/>
</dbReference>
<dbReference type="PANTHER" id="PTHR31591:SF1">
    <property type="entry name" value="UPF0613 PROTEIN PB24D3.06C"/>
    <property type="match status" value="1"/>
</dbReference>
<dbReference type="InterPro" id="IPR029058">
    <property type="entry name" value="AB_hydrolase_fold"/>
</dbReference>
<dbReference type="SUPFAM" id="SSF53474">
    <property type="entry name" value="alpha/beta-Hydrolases"/>
    <property type="match status" value="1"/>
</dbReference>
<accession>A0A6A6UEK7</accession>
<gene>
    <name evidence="1" type="ORF">BT63DRAFT_454788</name>
</gene>